<evidence type="ECO:0000313" key="5">
    <source>
        <dbReference type="Proteomes" id="UP001212152"/>
    </source>
</evidence>
<feature type="compositionally biased region" description="Basic and acidic residues" evidence="2">
    <location>
        <begin position="73"/>
        <end position="82"/>
    </location>
</feature>
<feature type="region of interest" description="Disordered" evidence="2">
    <location>
        <begin position="233"/>
        <end position="301"/>
    </location>
</feature>
<feature type="compositionally biased region" description="Basic residues" evidence="2">
    <location>
        <begin position="438"/>
        <end position="449"/>
    </location>
</feature>
<feature type="region of interest" description="Disordered" evidence="2">
    <location>
        <begin position="192"/>
        <end position="213"/>
    </location>
</feature>
<protein>
    <recommendedName>
        <fullName evidence="3">C2H2-type domain-containing protein</fullName>
    </recommendedName>
</protein>
<evidence type="ECO:0000256" key="2">
    <source>
        <dbReference type="SAM" id="MobiDB-lite"/>
    </source>
</evidence>
<feature type="compositionally biased region" description="Basic and acidic residues" evidence="2">
    <location>
        <begin position="48"/>
        <end position="60"/>
    </location>
</feature>
<feature type="compositionally biased region" description="Low complexity" evidence="2">
    <location>
        <begin position="114"/>
        <end position="128"/>
    </location>
</feature>
<evidence type="ECO:0000259" key="3">
    <source>
        <dbReference type="PROSITE" id="PS50157"/>
    </source>
</evidence>
<dbReference type="PROSITE" id="PS50157">
    <property type="entry name" value="ZINC_FINGER_C2H2_2"/>
    <property type="match status" value="1"/>
</dbReference>
<dbReference type="InterPro" id="IPR013087">
    <property type="entry name" value="Znf_C2H2_type"/>
</dbReference>
<feature type="region of interest" description="Disordered" evidence="2">
    <location>
        <begin position="403"/>
        <end position="422"/>
    </location>
</feature>
<feature type="region of interest" description="Disordered" evidence="2">
    <location>
        <begin position="427"/>
        <end position="459"/>
    </location>
</feature>
<keyword evidence="1" id="KW-0862">Zinc</keyword>
<dbReference type="GO" id="GO:0008270">
    <property type="term" value="F:zinc ion binding"/>
    <property type="evidence" value="ECO:0007669"/>
    <property type="project" value="UniProtKB-KW"/>
</dbReference>
<feature type="region of interest" description="Disordered" evidence="2">
    <location>
        <begin position="1"/>
        <end position="60"/>
    </location>
</feature>
<feature type="compositionally biased region" description="Polar residues" evidence="2">
    <location>
        <begin position="23"/>
        <end position="38"/>
    </location>
</feature>
<accession>A0AAD5XRW0</accession>
<organism evidence="4 5">
    <name type="scientific">Geranomyces variabilis</name>
    <dbReference type="NCBI Taxonomy" id="109894"/>
    <lineage>
        <taxon>Eukaryota</taxon>
        <taxon>Fungi</taxon>
        <taxon>Fungi incertae sedis</taxon>
        <taxon>Chytridiomycota</taxon>
        <taxon>Chytridiomycota incertae sedis</taxon>
        <taxon>Chytridiomycetes</taxon>
        <taxon>Spizellomycetales</taxon>
        <taxon>Powellomycetaceae</taxon>
        <taxon>Geranomyces</taxon>
    </lineage>
</organism>
<proteinExistence type="predicted"/>
<sequence length="459" mass="51077">MNTLPSIHSLQAGPPATSPYDLHQQQHLAPFHSTNGSINGVGAHSRRKSFDLGHGRKSPLPHEYRQQLLRHGGGENDREQLRHQQRHHHHNGAPAMYKASPPVTPASDSMAGEPPAAYKSSYPPYAIPESSSQHHHYRQQQDQQYYYQHQQHQQQQQNHYQNHSLSNGYPHSAPSRSMMLADERHSDLEMEQLQRRQYQHQQQQYHEQHGHPQHHILREEEMVTPEAVAAPTLARKGASPASSSRSLAVPNDRPAGRRRSHAFATAKDSTRSTSASNSRKRSTSFSEDNNNNAGSTNGGKTVYECPTCHKSYKHANCLHKHKWEHTEYWAFAAQFSMSKHQQVQLLEAASILVTLGQNKKNVDGMTTTATLMPAPAPQAQRPEMMMMLGDAAAAVSAAAANAADRGGGDFGPPKDDPMMDADEYDAAVSLVPTPVPPRRIKREKSRRRSSAAASREVVA</sequence>
<feature type="compositionally biased region" description="Low complexity" evidence="2">
    <location>
        <begin position="195"/>
        <end position="205"/>
    </location>
</feature>
<evidence type="ECO:0000313" key="4">
    <source>
        <dbReference type="EMBL" id="KAJ3177334.1"/>
    </source>
</evidence>
<evidence type="ECO:0000256" key="1">
    <source>
        <dbReference type="PROSITE-ProRule" id="PRU00042"/>
    </source>
</evidence>
<keyword evidence="5" id="KW-1185">Reference proteome</keyword>
<feature type="compositionally biased region" description="Polar residues" evidence="2">
    <location>
        <begin position="271"/>
        <end position="299"/>
    </location>
</feature>
<dbReference type="AlphaFoldDB" id="A0AAD5XRW0"/>
<reference evidence="4" key="1">
    <citation type="submission" date="2020-05" db="EMBL/GenBank/DDBJ databases">
        <title>Phylogenomic resolution of chytrid fungi.</title>
        <authorList>
            <person name="Stajich J.E."/>
            <person name="Amses K."/>
            <person name="Simmons R."/>
            <person name="Seto K."/>
            <person name="Myers J."/>
            <person name="Bonds A."/>
            <person name="Quandt C.A."/>
            <person name="Barry K."/>
            <person name="Liu P."/>
            <person name="Grigoriev I."/>
            <person name="Longcore J.E."/>
            <person name="James T.Y."/>
        </authorList>
    </citation>
    <scope>NUCLEOTIDE SEQUENCE</scope>
    <source>
        <strain evidence="4">JEL0379</strain>
    </source>
</reference>
<comment type="caution">
    <text evidence="4">The sequence shown here is derived from an EMBL/GenBank/DDBJ whole genome shotgun (WGS) entry which is preliminary data.</text>
</comment>
<dbReference type="PROSITE" id="PS00028">
    <property type="entry name" value="ZINC_FINGER_C2H2_1"/>
    <property type="match status" value="1"/>
</dbReference>
<dbReference type="EMBL" id="JADGJQ010000034">
    <property type="protein sequence ID" value="KAJ3177334.1"/>
    <property type="molecule type" value="Genomic_DNA"/>
</dbReference>
<gene>
    <name evidence="4" type="ORF">HDU87_004586</name>
</gene>
<feature type="compositionally biased region" description="Low complexity" evidence="2">
    <location>
        <begin position="140"/>
        <end position="163"/>
    </location>
</feature>
<name>A0AAD5XRW0_9FUNG</name>
<keyword evidence="1" id="KW-0863">Zinc-finger</keyword>
<feature type="compositionally biased region" description="Low complexity" evidence="2">
    <location>
        <begin position="450"/>
        <end position="459"/>
    </location>
</feature>
<feature type="domain" description="C2H2-type" evidence="3">
    <location>
        <begin position="303"/>
        <end position="326"/>
    </location>
</feature>
<feature type="region of interest" description="Disordered" evidence="2">
    <location>
        <begin position="73"/>
        <end position="175"/>
    </location>
</feature>
<keyword evidence="1" id="KW-0479">Metal-binding</keyword>
<dbReference type="Proteomes" id="UP001212152">
    <property type="component" value="Unassembled WGS sequence"/>
</dbReference>